<reference evidence="3 4" key="1">
    <citation type="submission" date="2020-02" db="EMBL/GenBank/DDBJ databases">
        <title>complete genome sequence of Rhodobacteraceae bacterium.</title>
        <authorList>
            <person name="Park J."/>
            <person name="Kim Y.-S."/>
            <person name="Kim K.-H."/>
        </authorList>
    </citation>
    <scope>NUCLEOTIDE SEQUENCE [LARGE SCALE GENOMIC DNA]</scope>
    <source>
        <strain evidence="3 4">RR4-56</strain>
    </source>
</reference>
<feature type="transmembrane region" description="Helical" evidence="1">
    <location>
        <begin position="469"/>
        <end position="491"/>
    </location>
</feature>
<evidence type="ECO:0000313" key="4">
    <source>
        <dbReference type="Proteomes" id="UP000503336"/>
    </source>
</evidence>
<evidence type="ECO:0000259" key="2">
    <source>
        <dbReference type="Pfam" id="PF01970"/>
    </source>
</evidence>
<feature type="transmembrane region" description="Helical" evidence="1">
    <location>
        <begin position="411"/>
        <end position="427"/>
    </location>
</feature>
<dbReference type="Pfam" id="PF01970">
    <property type="entry name" value="TctA"/>
    <property type="match status" value="1"/>
</dbReference>
<keyword evidence="4" id="KW-1185">Reference proteome</keyword>
<evidence type="ECO:0000313" key="3">
    <source>
        <dbReference type="EMBL" id="QIE56200.1"/>
    </source>
</evidence>
<feature type="transmembrane region" description="Helical" evidence="1">
    <location>
        <begin position="170"/>
        <end position="188"/>
    </location>
</feature>
<dbReference type="PANTHER" id="PTHR35342">
    <property type="entry name" value="TRICARBOXYLIC TRANSPORT PROTEIN"/>
    <property type="match status" value="1"/>
</dbReference>
<dbReference type="RefSeq" id="WP_165099121.1">
    <property type="nucleotide sequence ID" value="NZ_CP049056.1"/>
</dbReference>
<sequence>MDSLAHLSDGFVATLAPRIVLVMLAAIVGGIVIGTLPGLTSVMAISLMLPIAYSLDPVTGLAMLGAIYSAAIYGGANSAILLNTPGTPSSLATTFDGYPMTLQGRADDALYASLIASVIGGLVGTIILIASFGPLAQISLAFGPPEYFWLAILGLLTIAAMSSGNMVKGIFSGALGMLLATIGLDPSIGLPRFTFGYSPLIEGIGMVPALLGIFSFSQALKLLEDRASYIVEYKPRRRVIRSLVPVFVRRWWLILRSSLIGTGVGVLPGAGGVIASLIAYNEARRWDRDPSRYGKGAIEGLIASESANNAQVSGSLVPMMGLGIPGSANAAIILGALLAFGIQPGVGLLRDSGDVAYAFMASLIVANILMLFVGAVMIRATVRVLLVPSSFISPTIIVFCVIGAYAASYGIYSVVVMAGAGFLAYLLSKADIPLGPMGLGLVLGPVAEQGLGLSLMIGRSADNLLDVFVFRPISIVLILLCAATVATAFILERREKMKTAMGAG</sequence>
<feature type="transmembrane region" description="Helical" evidence="1">
    <location>
        <begin position="259"/>
        <end position="280"/>
    </location>
</feature>
<dbReference type="AlphaFoldDB" id="A0A7L5BV45"/>
<dbReference type="InterPro" id="IPR002823">
    <property type="entry name" value="DUF112_TM"/>
</dbReference>
<dbReference type="PANTHER" id="PTHR35342:SF5">
    <property type="entry name" value="TRICARBOXYLIC TRANSPORT PROTEIN"/>
    <property type="match status" value="1"/>
</dbReference>
<feature type="transmembrane region" description="Helical" evidence="1">
    <location>
        <begin position="61"/>
        <end position="82"/>
    </location>
</feature>
<protein>
    <recommendedName>
        <fullName evidence="2">DUF112 domain-containing protein</fullName>
    </recommendedName>
</protein>
<organism evidence="3 4">
    <name type="scientific">Pikeienuella piscinae</name>
    <dbReference type="NCBI Taxonomy" id="2748098"/>
    <lineage>
        <taxon>Bacteria</taxon>
        <taxon>Pseudomonadati</taxon>
        <taxon>Pseudomonadota</taxon>
        <taxon>Alphaproteobacteria</taxon>
        <taxon>Rhodobacterales</taxon>
        <taxon>Paracoccaceae</taxon>
        <taxon>Pikeienuella</taxon>
    </lineage>
</organism>
<evidence type="ECO:0000256" key="1">
    <source>
        <dbReference type="SAM" id="Phobius"/>
    </source>
</evidence>
<keyword evidence="1" id="KW-1133">Transmembrane helix</keyword>
<feature type="transmembrane region" description="Helical" evidence="1">
    <location>
        <begin position="328"/>
        <end position="349"/>
    </location>
</feature>
<dbReference type="Proteomes" id="UP000503336">
    <property type="component" value="Chromosome"/>
</dbReference>
<keyword evidence="1" id="KW-0812">Transmembrane</keyword>
<keyword evidence="1" id="KW-0472">Membrane</keyword>
<proteinExistence type="predicted"/>
<feature type="domain" description="DUF112" evidence="2">
    <location>
        <begin position="21"/>
        <end position="437"/>
    </location>
</feature>
<accession>A0A7L5BV45</accession>
<feature type="transmembrane region" description="Helical" evidence="1">
    <location>
        <begin position="20"/>
        <end position="49"/>
    </location>
</feature>
<feature type="transmembrane region" description="Helical" evidence="1">
    <location>
        <begin position="109"/>
        <end position="135"/>
    </location>
</feature>
<dbReference type="KEGG" id="hdh:G5B40_12460"/>
<feature type="transmembrane region" description="Helical" evidence="1">
    <location>
        <begin position="355"/>
        <end position="378"/>
    </location>
</feature>
<gene>
    <name evidence="3" type="ORF">G5B40_12460</name>
</gene>
<feature type="transmembrane region" description="Helical" evidence="1">
    <location>
        <begin position="385"/>
        <end position="405"/>
    </location>
</feature>
<name>A0A7L5BV45_9RHOB</name>
<feature type="transmembrane region" description="Helical" evidence="1">
    <location>
        <begin position="147"/>
        <end position="164"/>
    </location>
</feature>
<feature type="transmembrane region" description="Helical" evidence="1">
    <location>
        <begin position="200"/>
        <end position="220"/>
    </location>
</feature>
<dbReference type="EMBL" id="CP049056">
    <property type="protein sequence ID" value="QIE56200.1"/>
    <property type="molecule type" value="Genomic_DNA"/>
</dbReference>